<dbReference type="PROSITE" id="PS00028">
    <property type="entry name" value="ZINC_FINGER_C2H2_1"/>
    <property type="match status" value="1"/>
</dbReference>
<evidence type="ECO:0000256" key="1">
    <source>
        <dbReference type="SAM" id="MobiDB-lite"/>
    </source>
</evidence>
<evidence type="ECO:0000313" key="3">
    <source>
        <dbReference type="EMBL" id="KAK9966239.1"/>
    </source>
</evidence>
<dbReference type="InterPro" id="IPR046616">
    <property type="entry name" value="DUF6729"/>
</dbReference>
<accession>A0AAW2A0P8</accession>
<keyword evidence="4" id="KW-1185">Reference proteome</keyword>
<dbReference type="PANTHER" id="PTHR24401:SF29">
    <property type="entry name" value="SI:CH211-243P7.3-RELATED"/>
    <property type="match status" value="1"/>
</dbReference>
<proteinExistence type="predicted"/>
<sequence length="614" mass="67404">MTKTGKSSAYWNDVCHRYAQGTFQFSTGKRPGSRKWKEALERIDACPLQKGNKVDLFGRHIVCTCGFHKSTDKAGPNAVAGGSSEEAGTSQGEEQGVKCSLCGVVVEAEKFSEHLSDYHAEERCDTCGARVQGAVGLLQHIESNHYGALLAPRASTSKNPLPSPCPSPSPRLAPPPQHLPSPLPAPVSPSPCHSPAIQPSPPPLRPTPSLWPSPSPRPTPFLQPSPSPHHSPAPQPLPPPRPTPSSRPSPSTHHSPASQPSPPPPRPTPSQRPMPSPLPMPSPGPCPSPHHSPAPQPLPPPRPTPSSRPSPSPHYSPAPQPSPPCRSPSPQPTPSSCPAPSLPTPPLPQAATDWESFLPSQFKRVLQPADWVWVAKCLYEPTGQLRQKIQENWFHPPMLPKPSPPEPGWYFRQRMFLWAPMRMWGIPLNCSQCGRKMHHSGIYPKVREVIDVDSRYYLVGGDYPRCSVCRLPVCPWSQDILSQLDVAHRSLFPAVLTTQLALDRKCVTFLRPRTSGNSSSYLQSAIEEVHSEEWARRTIQYLSDCENYSRKVALVQPATAPSFSAPAPFRPLPLAQWFETVHSNDILSHRDEMKGVITSTYGRILKMDSTKKVQ</sequence>
<feature type="compositionally biased region" description="Pro residues" evidence="1">
    <location>
        <begin position="161"/>
        <end position="189"/>
    </location>
</feature>
<feature type="region of interest" description="Disordered" evidence="1">
    <location>
        <begin position="153"/>
        <end position="352"/>
    </location>
</feature>
<dbReference type="PANTHER" id="PTHR24401">
    <property type="entry name" value="SI:CH211-243P7.3-RELATED"/>
    <property type="match status" value="1"/>
</dbReference>
<feature type="region of interest" description="Disordered" evidence="1">
    <location>
        <begin position="73"/>
        <end position="92"/>
    </location>
</feature>
<name>A0AAW2A0P8_CULAL</name>
<gene>
    <name evidence="3" type="ORF">ABG768_003362</name>
</gene>
<reference evidence="3 4" key="1">
    <citation type="submission" date="2024-05" db="EMBL/GenBank/DDBJ databases">
        <title>A high-quality chromosomal-level genome assembly of Topmouth culter (Culter alburnus).</title>
        <authorList>
            <person name="Zhao H."/>
        </authorList>
    </citation>
    <scope>NUCLEOTIDE SEQUENCE [LARGE SCALE GENOMIC DNA]</scope>
    <source>
        <strain evidence="3">CATC2023</strain>
        <tissue evidence="3">Muscle</tissue>
    </source>
</reference>
<feature type="compositionally biased region" description="Low complexity" evidence="1">
    <location>
        <begin position="248"/>
        <end position="258"/>
    </location>
</feature>
<dbReference type="InterPro" id="IPR013087">
    <property type="entry name" value="Znf_C2H2_type"/>
</dbReference>
<feature type="compositionally biased region" description="Pro residues" evidence="1">
    <location>
        <begin position="259"/>
        <end position="348"/>
    </location>
</feature>
<organism evidence="3 4">
    <name type="scientific">Culter alburnus</name>
    <name type="common">Topmouth culter</name>
    <dbReference type="NCBI Taxonomy" id="194366"/>
    <lineage>
        <taxon>Eukaryota</taxon>
        <taxon>Metazoa</taxon>
        <taxon>Chordata</taxon>
        <taxon>Craniata</taxon>
        <taxon>Vertebrata</taxon>
        <taxon>Euteleostomi</taxon>
        <taxon>Actinopterygii</taxon>
        <taxon>Neopterygii</taxon>
        <taxon>Teleostei</taxon>
        <taxon>Ostariophysi</taxon>
        <taxon>Cypriniformes</taxon>
        <taxon>Xenocyprididae</taxon>
        <taxon>Xenocypridinae</taxon>
        <taxon>Culter</taxon>
    </lineage>
</organism>
<evidence type="ECO:0000313" key="4">
    <source>
        <dbReference type="Proteomes" id="UP001479290"/>
    </source>
</evidence>
<comment type="caution">
    <text evidence="3">The sequence shown here is derived from an EMBL/GenBank/DDBJ whole genome shotgun (WGS) entry which is preliminary data.</text>
</comment>
<dbReference type="Proteomes" id="UP001479290">
    <property type="component" value="Unassembled WGS sequence"/>
</dbReference>
<dbReference type="Pfam" id="PF20499">
    <property type="entry name" value="DUF6729"/>
    <property type="match status" value="1"/>
</dbReference>
<evidence type="ECO:0000259" key="2">
    <source>
        <dbReference type="PROSITE" id="PS00028"/>
    </source>
</evidence>
<feature type="domain" description="C2H2-type" evidence="2">
    <location>
        <begin position="124"/>
        <end position="145"/>
    </location>
</feature>
<dbReference type="EMBL" id="JAWDJR010000011">
    <property type="protein sequence ID" value="KAK9966239.1"/>
    <property type="molecule type" value="Genomic_DNA"/>
</dbReference>
<protein>
    <recommendedName>
        <fullName evidence="2">C2H2-type domain-containing protein</fullName>
    </recommendedName>
</protein>
<feature type="compositionally biased region" description="Pro residues" evidence="1">
    <location>
        <begin position="198"/>
        <end position="247"/>
    </location>
</feature>
<dbReference type="AlphaFoldDB" id="A0AAW2A0P8"/>